<accession>A0A7K0CNT7</accession>
<feature type="signal peptide" evidence="1">
    <location>
        <begin position="1"/>
        <end position="30"/>
    </location>
</feature>
<evidence type="ECO:0000256" key="1">
    <source>
        <dbReference type="SAM" id="SignalP"/>
    </source>
</evidence>
<comment type="caution">
    <text evidence="2">The sequence shown here is derived from an EMBL/GenBank/DDBJ whole genome shotgun (WGS) entry which is preliminary data.</text>
</comment>
<name>A0A7K0CNT7_9ACTN</name>
<evidence type="ECO:0008006" key="4">
    <source>
        <dbReference type="Google" id="ProtNLM"/>
    </source>
</evidence>
<keyword evidence="3" id="KW-1185">Reference proteome</keyword>
<dbReference type="Proteomes" id="UP000466345">
    <property type="component" value="Unassembled WGS sequence"/>
</dbReference>
<dbReference type="EMBL" id="WEGJ01000021">
    <property type="protein sequence ID" value="MQY14424.1"/>
    <property type="molecule type" value="Genomic_DNA"/>
</dbReference>
<feature type="chain" id="PRO_5029873946" description="Secreted protein" evidence="1">
    <location>
        <begin position="31"/>
        <end position="172"/>
    </location>
</feature>
<reference evidence="2 3" key="1">
    <citation type="submission" date="2019-10" db="EMBL/GenBank/DDBJ databases">
        <title>Streptomyces smaragdinus sp. nov. and Streptomyces fabii sp. nov., isolated from the gut of fungus growing-termite Macrotermes natalensis.</title>
        <authorList>
            <person name="Schwitalla J."/>
            <person name="Benndorf R."/>
            <person name="Martin K."/>
            <person name="De Beer W."/>
            <person name="Kaster A.-K."/>
            <person name="Vollmers J."/>
            <person name="Poulsen M."/>
            <person name="Beemelmanns C."/>
        </authorList>
    </citation>
    <scope>NUCLEOTIDE SEQUENCE [LARGE SCALE GENOMIC DNA]</scope>
    <source>
        <strain evidence="2 3">RB5</strain>
    </source>
</reference>
<keyword evidence="1" id="KW-0732">Signal</keyword>
<sequence>MGVRHRTAGLLAGTALVTGALLAAAGPAGAYSPNPTGRVQYRDTDTCPCSLSDPFDGTYFEQDAGGSAVKIELIDSAGRYLGKVEFHPYDEKLWVYDTLNDGDGFSTNITYWSGGTAHDLGTYSPAGTDAVMDYTVKDFDIPEGASVDIQVYDDAGRTDYVAGARGTGSATA</sequence>
<gene>
    <name evidence="2" type="ORF">SRB5_45910</name>
</gene>
<evidence type="ECO:0000313" key="2">
    <source>
        <dbReference type="EMBL" id="MQY14424.1"/>
    </source>
</evidence>
<protein>
    <recommendedName>
        <fullName evidence="4">Secreted protein</fullName>
    </recommendedName>
</protein>
<evidence type="ECO:0000313" key="3">
    <source>
        <dbReference type="Proteomes" id="UP000466345"/>
    </source>
</evidence>
<dbReference type="OrthoDB" id="4303498at2"/>
<dbReference type="AlphaFoldDB" id="A0A7K0CNT7"/>
<dbReference type="RefSeq" id="WP_153455094.1">
    <property type="nucleotide sequence ID" value="NZ_WEGJ01000021.1"/>
</dbReference>
<proteinExistence type="predicted"/>
<organism evidence="2 3">
    <name type="scientific">Streptomyces smaragdinus</name>
    <dbReference type="NCBI Taxonomy" id="2585196"/>
    <lineage>
        <taxon>Bacteria</taxon>
        <taxon>Bacillati</taxon>
        <taxon>Actinomycetota</taxon>
        <taxon>Actinomycetes</taxon>
        <taxon>Kitasatosporales</taxon>
        <taxon>Streptomycetaceae</taxon>
        <taxon>Streptomyces</taxon>
    </lineage>
</organism>